<reference evidence="1 2" key="1">
    <citation type="submission" date="2020-07" db="EMBL/GenBank/DDBJ databases">
        <title>Gai3-2, isolated from salt lake.</title>
        <authorList>
            <person name="Cui H."/>
            <person name="Shi X."/>
        </authorList>
    </citation>
    <scope>NUCLEOTIDE SEQUENCE [LARGE SCALE GENOMIC DNA]</scope>
    <source>
        <strain evidence="1 2">Gai3-2</strain>
    </source>
</reference>
<dbReference type="AlphaFoldDB" id="A0A7D5GJY1"/>
<keyword evidence="2" id="KW-1185">Reference proteome</keyword>
<dbReference type="EMBL" id="CP058529">
    <property type="protein sequence ID" value="QLG26867.1"/>
    <property type="molecule type" value="Genomic_DNA"/>
</dbReference>
<evidence type="ECO:0000313" key="2">
    <source>
        <dbReference type="Proteomes" id="UP000509750"/>
    </source>
</evidence>
<dbReference type="KEGG" id="halg:HUG10_04615"/>
<organism evidence="1 2">
    <name type="scientific">Halorarum halophilum</name>
    <dbReference type="NCBI Taxonomy" id="2743090"/>
    <lineage>
        <taxon>Archaea</taxon>
        <taxon>Methanobacteriati</taxon>
        <taxon>Methanobacteriota</taxon>
        <taxon>Stenosarchaea group</taxon>
        <taxon>Halobacteria</taxon>
        <taxon>Halobacteriales</taxon>
        <taxon>Haloferacaceae</taxon>
        <taxon>Halorarum</taxon>
    </lineage>
</organism>
<sequence length="255" mass="30707">MMYSNNAAEEIRTDEEHFATHTASMLEGDVNEYHWTFAPFTRNTTFLDVNDHDYQAWQRGLPSSRRREVEKRDHRFQRYNAGTHNLAWHDNTWLRRCDDWYWCHAISDTLEMTEHQKRRVCRLYDQHIDMRAFPSEKYGEQSKWLVVPFCICVLVHNENQQTKENGDRDERYVYYPGKKDFPSRQAYDGSIRRAYDATNDRHILFMEFLEELPLDTPTVISCLERVRDRVPDFKPMYEPDFVRNEAVNQVLHAEV</sequence>
<accession>A0A7D5GJY1</accession>
<name>A0A7D5GJY1_9EURY</name>
<proteinExistence type="predicted"/>
<protein>
    <submittedName>
        <fullName evidence="1">Uncharacterized protein</fullName>
    </submittedName>
</protein>
<dbReference type="Proteomes" id="UP000509750">
    <property type="component" value="Chromosome"/>
</dbReference>
<dbReference type="GeneID" id="56028090"/>
<gene>
    <name evidence="1" type="ORF">HUG10_04615</name>
</gene>
<dbReference type="RefSeq" id="WP_179168442.1">
    <property type="nucleotide sequence ID" value="NZ_CP058529.1"/>
</dbReference>
<evidence type="ECO:0000313" key="1">
    <source>
        <dbReference type="EMBL" id="QLG26867.1"/>
    </source>
</evidence>